<dbReference type="Ensembl" id="ENSMNET00000030096.1">
    <property type="protein sequence ID" value="ENSMNEP00000006348.1"/>
    <property type="gene ID" value="ENSMNEG00000027340.1"/>
</dbReference>
<sequence>MIVCKGKSENETPLPFPRDHLTFIILLSRYTHRFICIIVSYHAHTHTYTHMLFSSLL</sequence>
<evidence type="ECO:0000313" key="2">
    <source>
        <dbReference type="Proteomes" id="UP000233120"/>
    </source>
</evidence>
<reference evidence="1" key="1">
    <citation type="submission" date="2025-08" db="UniProtKB">
        <authorList>
            <consortium name="Ensembl"/>
        </authorList>
    </citation>
    <scope>IDENTIFICATION</scope>
</reference>
<accession>A0A2K6B4K5</accession>
<protein>
    <submittedName>
        <fullName evidence="1">Uncharacterized protein</fullName>
    </submittedName>
</protein>
<dbReference type="Proteomes" id="UP000233120">
    <property type="component" value="Unassembled WGS sequence"/>
</dbReference>
<dbReference type="AlphaFoldDB" id="A0A2K6B4K5"/>
<reference evidence="1" key="2">
    <citation type="submission" date="2025-09" db="UniProtKB">
        <authorList>
            <consortium name="Ensembl"/>
        </authorList>
    </citation>
    <scope>IDENTIFICATION</scope>
</reference>
<evidence type="ECO:0000313" key="1">
    <source>
        <dbReference type="Ensembl" id="ENSMNEP00000006348.1"/>
    </source>
</evidence>
<organism evidence="1 2">
    <name type="scientific">Macaca nemestrina</name>
    <name type="common">Pig-tailed macaque</name>
    <dbReference type="NCBI Taxonomy" id="9545"/>
    <lineage>
        <taxon>Eukaryota</taxon>
        <taxon>Metazoa</taxon>
        <taxon>Chordata</taxon>
        <taxon>Craniata</taxon>
        <taxon>Vertebrata</taxon>
        <taxon>Euteleostomi</taxon>
        <taxon>Mammalia</taxon>
        <taxon>Eutheria</taxon>
        <taxon>Euarchontoglires</taxon>
        <taxon>Primates</taxon>
        <taxon>Haplorrhini</taxon>
        <taxon>Catarrhini</taxon>
        <taxon>Cercopithecidae</taxon>
        <taxon>Cercopithecinae</taxon>
        <taxon>Macaca</taxon>
    </lineage>
</organism>
<keyword evidence="2" id="KW-1185">Reference proteome</keyword>
<name>A0A2K6B4K5_MACNE</name>
<proteinExistence type="predicted"/>
<dbReference type="Bgee" id="ENSMNEG00000027340">
    <property type="expression patterns" value="Expressed in bone marrow and 7 other cell types or tissues"/>
</dbReference>